<proteinExistence type="predicted"/>
<sequence>MAGFYSAVDTVTISESLPLTCDHPPHEILAEYWPNDWPVEIARSWLAPYQKYRWIEYLPGSLTLRTTAARRGAQLPQEEWLRANKISFDDLMFVPVPQPDGRLGMVTYIGRRQDLDATFTTLLEAGATIAYRRCRALYGCPKDHVLTRQQRKICSWLALGKTSAEIGEILGIREATVDQHVRQSKSRLGTPNRTSTVIEAIRRSLKKIR</sequence>
<organism evidence="5 6">
    <name type="scientific">Agrobacterium tumefaciens str. Kerr 14</name>
    <dbReference type="NCBI Taxonomy" id="1183424"/>
    <lineage>
        <taxon>Bacteria</taxon>
        <taxon>Pseudomonadati</taxon>
        <taxon>Pseudomonadota</taxon>
        <taxon>Alphaproteobacteria</taxon>
        <taxon>Hyphomicrobiales</taxon>
        <taxon>Rhizobiaceae</taxon>
        <taxon>Rhizobium/Agrobacterium group</taxon>
        <taxon>Agrobacterium</taxon>
        <taxon>Agrobacterium tumefaciens complex</taxon>
    </lineage>
</organism>
<dbReference type="PROSITE" id="PS50043">
    <property type="entry name" value="HTH_LUXR_2"/>
    <property type="match status" value="1"/>
</dbReference>
<dbReference type="CDD" id="cd06170">
    <property type="entry name" value="LuxR_C_like"/>
    <property type="match status" value="1"/>
</dbReference>
<dbReference type="PRINTS" id="PR00038">
    <property type="entry name" value="HTHLUXR"/>
</dbReference>
<evidence type="ECO:0000313" key="5">
    <source>
        <dbReference type="EMBL" id="CUX67599.1"/>
    </source>
</evidence>
<accession>A0A1S7SE27</accession>
<dbReference type="PANTHER" id="PTHR44688">
    <property type="entry name" value="DNA-BINDING TRANSCRIPTIONAL ACTIVATOR DEVR_DOSR"/>
    <property type="match status" value="1"/>
</dbReference>
<gene>
    <name evidence="5" type="ORF">AGR4C_pb20170</name>
</gene>
<protein>
    <recommendedName>
        <fullName evidence="4">HTH luxR-type domain-containing protein</fullName>
    </recommendedName>
</protein>
<evidence type="ECO:0000256" key="1">
    <source>
        <dbReference type="ARBA" id="ARBA00023015"/>
    </source>
</evidence>
<evidence type="ECO:0000256" key="3">
    <source>
        <dbReference type="ARBA" id="ARBA00023163"/>
    </source>
</evidence>
<dbReference type="GO" id="GO:0003677">
    <property type="term" value="F:DNA binding"/>
    <property type="evidence" value="ECO:0007669"/>
    <property type="project" value="UniProtKB-KW"/>
</dbReference>
<dbReference type="Proteomes" id="UP000191897">
    <property type="component" value="Unassembled WGS sequence"/>
</dbReference>
<keyword evidence="1" id="KW-0805">Transcription regulation</keyword>
<evidence type="ECO:0000259" key="4">
    <source>
        <dbReference type="PROSITE" id="PS50043"/>
    </source>
</evidence>
<dbReference type="SMART" id="SM00421">
    <property type="entry name" value="HTH_LUXR"/>
    <property type="match status" value="1"/>
</dbReference>
<dbReference type="EMBL" id="FBWC01000041">
    <property type="protein sequence ID" value="CUX67599.1"/>
    <property type="molecule type" value="Genomic_DNA"/>
</dbReference>
<feature type="domain" description="HTH luxR-type" evidence="4">
    <location>
        <begin position="139"/>
        <end position="204"/>
    </location>
</feature>
<dbReference type="SUPFAM" id="SSF46894">
    <property type="entry name" value="C-terminal effector domain of the bipartite response regulators"/>
    <property type="match status" value="1"/>
</dbReference>
<dbReference type="PANTHER" id="PTHR44688:SF16">
    <property type="entry name" value="DNA-BINDING TRANSCRIPTIONAL ACTIVATOR DEVR_DOSR"/>
    <property type="match status" value="1"/>
</dbReference>
<dbReference type="Gene3D" id="1.10.10.10">
    <property type="entry name" value="Winged helix-like DNA-binding domain superfamily/Winged helix DNA-binding domain"/>
    <property type="match status" value="1"/>
</dbReference>
<dbReference type="InterPro" id="IPR000792">
    <property type="entry name" value="Tscrpt_reg_LuxR_C"/>
</dbReference>
<dbReference type="Pfam" id="PF00196">
    <property type="entry name" value="GerE"/>
    <property type="match status" value="1"/>
</dbReference>
<dbReference type="GO" id="GO:0006355">
    <property type="term" value="P:regulation of DNA-templated transcription"/>
    <property type="evidence" value="ECO:0007669"/>
    <property type="project" value="InterPro"/>
</dbReference>
<evidence type="ECO:0000256" key="2">
    <source>
        <dbReference type="ARBA" id="ARBA00023125"/>
    </source>
</evidence>
<name>A0A1S7SE27_AGRTU</name>
<dbReference type="AlphaFoldDB" id="A0A1S7SE27"/>
<keyword evidence="2" id="KW-0238">DNA-binding</keyword>
<dbReference type="InterPro" id="IPR016032">
    <property type="entry name" value="Sig_transdc_resp-reg_C-effctor"/>
</dbReference>
<reference evidence="5 6" key="1">
    <citation type="submission" date="2016-01" db="EMBL/GenBank/DDBJ databases">
        <authorList>
            <person name="Oliw E.H."/>
        </authorList>
    </citation>
    <scope>NUCLEOTIDE SEQUENCE [LARGE SCALE GENOMIC DNA]</scope>
    <source>
        <strain evidence="5 6">Kerr 14</strain>
    </source>
</reference>
<evidence type="ECO:0000313" key="6">
    <source>
        <dbReference type="Proteomes" id="UP000191897"/>
    </source>
</evidence>
<dbReference type="InterPro" id="IPR036388">
    <property type="entry name" value="WH-like_DNA-bd_sf"/>
</dbReference>
<keyword evidence="3" id="KW-0804">Transcription</keyword>